<dbReference type="NCBIfam" id="NF004347">
    <property type="entry name" value="PRK05728.1-4"/>
    <property type="match status" value="1"/>
</dbReference>
<keyword evidence="1" id="KW-0548">Nucleotidyltransferase</keyword>
<protein>
    <submittedName>
        <fullName evidence="1">DNA polymerase III subunit chi</fullName>
        <ecNumber evidence="1">2.7.7.7</ecNumber>
    </submittedName>
</protein>
<evidence type="ECO:0000313" key="2">
    <source>
        <dbReference type="Proteomes" id="UP001165648"/>
    </source>
</evidence>
<name>A0ABT3WDW6_9PROT</name>
<proteinExistence type="predicted"/>
<dbReference type="PANTHER" id="PTHR38767:SF1">
    <property type="entry name" value="DNA POLYMERASE III SUBUNIT CHI"/>
    <property type="match status" value="1"/>
</dbReference>
<dbReference type="EC" id="2.7.7.7" evidence="1"/>
<gene>
    <name evidence="1" type="ORF">NQF64_07650</name>
</gene>
<dbReference type="Gene3D" id="3.40.50.10110">
    <property type="entry name" value="DNA polymerase III subunit chi"/>
    <property type="match status" value="1"/>
</dbReference>
<evidence type="ECO:0000313" key="1">
    <source>
        <dbReference type="EMBL" id="MCX5615116.1"/>
    </source>
</evidence>
<dbReference type="EMBL" id="JANIDW010000003">
    <property type="protein sequence ID" value="MCX5615116.1"/>
    <property type="molecule type" value="Genomic_DNA"/>
</dbReference>
<dbReference type="SUPFAM" id="SSF102400">
    <property type="entry name" value="DNA polymerase III chi subunit"/>
    <property type="match status" value="1"/>
</dbReference>
<dbReference type="PANTHER" id="PTHR38767">
    <property type="entry name" value="DNA POLYMERASE III SUBUNIT CHI"/>
    <property type="match status" value="1"/>
</dbReference>
<dbReference type="RefSeq" id="WP_230880634.1">
    <property type="nucleotide sequence ID" value="NZ_JANIDW010000003.1"/>
</dbReference>
<dbReference type="InterPro" id="IPR036768">
    <property type="entry name" value="PolIII_chi_sf"/>
</dbReference>
<sequence>MEHQAEGMGESAPSERAMVGFYHLTRTTLEEALPALLERTLESGARAVVRCEDAAQVKALDEVLWKVPPLMWLPHGYAKTGQAHRQPIWLTESDERPNEGTFLFRLNGAWDGDLVGFQRVFDLFDGRDEQAVQQARQRWKSLKQAGYGMTYWQQQAKGWAKKG</sequence>
<keyword evidence="1" id="KW-0808">Transferase</keyword>
<dbReference type="Pfam" id="PF04364">
    <property type="entry name" value="DNA_pol3_chi"/>
    <property type="match status" value="1"/>
</dbReference>
<reference evidence="1 2" key="1">
    <citation type="submission" date="2022-07" db="EMBL/GenBank/DDBJ databases">
        <title>Bombella genomes.</title>
        <authorList>
            <person name="Harer L."/>
            <person name="Styblova S."/>
            <person name="Ehrmann M."/>
        </authorList>
    </citation>
    <scope>NUCLEOTIDE SEQUENCE [LARGE SCALE GENOMIC DNA]</scope>
    <source>
        <strain evidence="1 2">TMW 2.2558</strain>
    </source>
</reference>
<accession>A0ABT3WDW6</accession>
<keyword evidence="2" id="KW-1185">Reference proteome</keyword>
<dbReference type="GO" id="GO:0003887">
    <property type="term" value="F:DNA-directed DNA polymerase activity"/>
    <property type="evidence" value="ECO:0007669"/>
    <property type="project" value="UniProtKB-EC"/>
</dbReference>
<dbReference type="Proteomes" id="UP001165648">
    <property type="component" value="Unassembled WGS sequence"/>
</dbReference>
<dbReference type="InterPro" id="IPR007459">
    <property type="entry name" value="DNA_pol3_chi"/>
</dbReference>
<comment type="caution">
    <text evidence="1">The sequence shown here is derived from an EMBL/GenBank/DDBJ whole genome shotgun (WGS) entry which is preliminary data.</text>
</comment>
<organism evidence="1 2">
    <name type="scientific">Bombella saccharophila</name>
    <dbReference type="NCBI Taxonomy" id="2967338"/>
    <lineage>
        <taxon>Bacteria</taxon>
        <taxon>Pseudomonadati</taxon>
        <taxon>Pseudomonadota</taxon>
        <taxon>Alphaproteobacteria</taxon>
        <taxon>Acetobacterales</taxon>
        <taxon>Acetobacteraceae</taxon>
        <taxon>Bombella</taxon>
    </lineage>
</organism>